<evidence type="ECO:0000256" key="2">
    <source>
        <dbReference type="ARBA" id="ARBA00022448"/>
    </source>
</evidence>
<evidence type="ECO:0000313" key="13">
    <source>
        <dbReference type="EMBL" id="OQP38919.1"/>
    </source>
</evidence>
<accession>A0A1V9DYN5</accession>
<evidence type="ECO:0000256" key="7">
    <source>
        <dbReference type="ARBA" id="ARBA00023237"/>
    </source>
</evidence>
<feature type="domain" description="TonB-dependent receptor plug" evidence="12">
    <location>
        <begin position="55"/>
        <end position="170"/>
    </location>
</feature>
<dbReference type="Pfam" id="PF00593">
    <property type="entry name" value="TonB_dep_Rec_b-barrel"/>
    <property type="match status" value="1"/>
</dbReference>
<comment type="caution">
    <text evidence="13">The sequence shown here is derived from an EMBL/GenBank/DDBJ whole genome shotgun (WGS) entry which is preliminary data.</text>
</comment>
<sequence>MPVSSENSVLVFSFVGFLQREQKVGNDSAAINITMTYDNADLDQVVVVGYGTSKRRDLTGSVYSIKPGMVTATPVTNAAEALQGRIPGLDITRSSGAPGGGVNIQLRGNRTLSGTNNGDGTREPSSPLVIIDGFQGGKLEDLNPNDIESVEVLKDASSTAIYGWMGANGVIIVTTKRGKDRPKVSYAGYYGVNGFVNYPKNRTGQQFIDYRKDAIKGATPTATPTDESVLDKNELYFYKQNKWIDWQDLVLHNGLEQSHTVSIQSGGDKTKVYFGTGVYREEGSLKGTDNTRYNARLNYDQRVSNMFKTGFSAQLTYTNTNQRTDPMSQISQMNPLGDPYDLNGNIRLWPGIIPDSNYKNPGNKNYMSPLTDERPNAYKWNIIRGNIIANGYVEFTPVTGLSIRSNFGTTLDYSREGRYFDSVTLANIGTPNNASTASTTNTFTRFYNWDNIITYTRKFGEHNITLTGLTSYTRNDIDLTGVTGLHLGNTNYQFYNLDGTSTGDRAITSDYRRTNTFSYAGRLNYALMGKYLFNATLRADGVSKLSPGNKWDYFPSVGLGWNIHQEEFMKDVYFVNNLKLRATYGVAGNASLRTYETQVNLLNANNIIGSQGVPVIYPNPNYGNLNLGWEKSSTVNVGLDFALFKSRLYGTLDLYKTTTKDILYNRPLPPTSGLEKQWQNIGESMNRGVELAISSLNVNQRDFKWTTTVTFTAAQEKLTHLLNDQDIIDAAKPETNSLLIGHPVKSWYGYTKLGIWQTDENKDGVKFGTNYTYVPGDIKVKDKNDDKTIDVTDREFQGADVPKWFGGLQNTFSYKGIELSIYAIARWGNTINAEFIAGRYNIDGTGNGLAMYNYWTPSNPTNEFPMPKSGASLGNSGYTGYYSMNFIDGSFVKLKTATLAYTLPSQISRKVYSDKVKVYITGNNIFTKAKSKYLKNYDPERGGSENSPITRQFVFGANVDF</sequence>
<dbReference type="PROSITE" id="PS52016">
    <property type="entry name" value="TONB_DEPENDENT_REC_3"/>
    <property type="match status" value="1"/>
</dbReference>
<dbReference type="Gene3D" id="2.170.130.10">
    <property type="entry name" value="TonB-dependent receptor, plug domain"/>
    <property type="match status" value="1"/>
</dbReference>
<dbReference type="SUPFAM" id="SSF56935">
    <property type="entry name" value="Porins"/>
    <property type="match status" value="1"/>
</dbReference>
<reference evidence="14" key="1">
    <citation type="submission" date="2016-04" db="EMBL/GenBank/DDBJ databases">
        <authorList>
            <person name="Chen L."/>
            <person name="Zhuang W."/>
            <person name="Wang G."/>
        </authorList>
    </citation>
    <scope>NUCLEOTIDE SEQUENCE [LARGE SCALE GENOMIC DNA]</scope>
    <source>
        <strain evidence="14">17621</strain>
    </source>
</reference>
<organism evidence="13 14">
    <name type="scientific">Niastella yeongjuensis</name>
    <dbReference type="NCBI Taxonomy" id="354355"/>
    <lineage>
        <taxon>Bacteria</taxon>
        <taxon>Pseudomonadati</taxon>
        <taxon>Bacteroidota</taxon>
        <taxon>Chitinophagia</taxon>
        <taxon>Chitinophagales</taxon>
        <taxon>Chitinophagaceae</taxon>
        <taxon>Niastella</taxon>
    </lineage>
</organism>
<evidence type="ECO:0000256" key="4">
    <source>
        <dbReference type="ARBA" id="ARBA00022692"/>
    </source>
</evidence>
<dbReference type="GO" id="GO:0009279">
    <property type="term" value="C:cell outer membrane"/>
    <property type="evidence" value="ECO:0007669"/>
    <property type="project" value="UniProtKB-SubCell"/>
</dbReference>
<dbReference type="Proteomes" id="UP000192610">
    <property type="component" value="Unassembled WGS sequence"/>
</dbReference>
<comment type="subcellular location">
    <subcellularLocation>
        <location evidence="1 8">Cell outer membrane</location>
        <topology evidence="1 8">Multi-pass membrane protein</topology>
    </subcellularLocation>
</comment>
<feature type="region of interest" description="Disordered" evidence="10">
    <location>
        <begin position="96"/>
        <end position="125"/>
    </location>
</feature>
<keyword evidence="4 8" id="KW-0812">Transmembrane</keyword>
<comment type="similarity">
    <text evidence="8 9">Belongs to the TonB-dependent receptor family.</text>
</comment>
<evidence type="ECO:0000256" key="5">
    <source>
        <dbReference type="ARBA" id="ARBA00023077"/>
    </source>
</evidence>
<evidence type="ECO:0000256" key="8">
    <source>
        <dbReference type="PROSITE-ProRule" id="PRU01360"/>
    </source>
</evidence>
<gene>
    <name evidence="13" type="ORF">A4H97_18745</name>
</gene>
<proteinExistence type="inferred from homology"/>
<evidence type="ECO:0000256" key="10">
    <source>
        <dbReference type="SAM" id="MobiDB-lite"/>
    </source>
</evidence>
<feature type="domain" description="TonB-dependent receptor-like beta-barrel" evidence="11">
    <location>
        <begin position="357"/>
        <end position="857"/>
    </location>
</feature>
<keyword evidence="3 8" id="KW-1134">Transmembrane beta strand</keyword>
<dbReference type="InterPro" id="IPR023997">
    <property type="entry name" value="TonB-dep_OMP_SusC/RagA_CS"/>
</dbReference>
<dbReference type="InterPro" id="IPR000531">
    <property type="entry name" value="Beta-barrel_TonB"/>
</dbReference>
<evidence type="ECO:0000259" key="11">
    <source>
        <dbReference type="Pfam" id="PF00593"/>
    </source>
</evidence>
<name>A0A1V9DYN5_9BACT</name>
<dbReference type="EMBL" id="LVXG01000082">
    <property type="protein sequence ID" value="OQP38919.1"/>
    <property type="molecule type" value="Genomic_DNA"/>
</dbReference>
<dbReference type="InterPro" id="IPR012910">
    <property type="entry name" value="Plug_dom"/>
</dbReference>
<evidence type="ECO:0000256" key="9">
    <source>
        <dbReference type="RuleBase" id="RU003357"/>
    </source>
</evidence>
<keyword evidence="2 8" id="KW-0813">Transport</keyword>
<keyword evidence="7 8" id="KW-0998">Cell outer membrane</keyword>
<dbReference type="Gene3D" id="2.40.170.20">
    <property type="entry name" value="TonB-dependent receptor, beta-barrel domain"/>
    <property type="match status" value="1"/>
</dbReference>
<dbReference type="NCBIfam" id="TIGR04057">
    <property type="entry name" value="SusC_RagA_signa"/>
    <property type="match status" value="1"/>
</dbReference>
<evidence type="ECO:0000256" key="6">
    <source>
        <dbReference type="ARBA" id="ARBA00023136"/>
    </source>
</evidence>
<dbReference type="InterPro" id="IPR023996">
    <property type="entry name" value="TonB-dep_OMP_SusC/RagA"/>
</dbReference>
<evidence type="ECO:0008006" key="15">
    <source>
        <dbReference type="Google" id="ProtNLM"/>
    </source>
</evidence>
<feature type="compositionally biased region" description="Polar residues" evidence="10">
    <location>
        <begin position="106"/>
        <end position="119"/>
    </location>
</feature>
<keyword evidence="6 8" id="KW-0472">Membrane</keyword>
<dbReference type="InterPro" id="IPR036942">
    <property type="entry name" value="Beta-barrel_TonB_sf"/>
</dbReference>
<protein>
    <recommendedName>
        <fullName evidence="15">SusC/RagA family TonB-linked outer membrane protein</fullName>
    </recommendedName>
</protein>
<keyword evidence="14" id="KW-1185">Reference proteome</keyword>
<dbReference type="NCBIfam" id="TIGR04056">
    <property type="entry name" value="OMP_RagA_SusC"/>
    <property type="match status" value="1"/>
</dbReference>
<dbReference type="Pfam" id="PF07715">
    <property type="entry name" value="Plug"/>
    <property type="match status" value="1"/>
</dbReference>
<evidence type="ECO:0000259" key="12">
    <source>
        <dbReference type="Pfam" id="PF07715"/>
    </source>
</evidence>
<dbReference type="AlphaFoldDB" id="A0A1V9DYN5"/>
<dbReference type="InterPro" id="IPR037066">
    <property type="entry name" value="Plug_dom_sf"/>
</dbReference>
<keyword evidence="5 9" id="KW-0798">TonB box</keyword>
<evidence type="ECO:0000256" key="1">
    <source>
        <dbReference type="ARBA" id="ARBA00004571"/>
    </source>
</evidence>
<evidence type="ECO:0000256" key="3">
    <source>
        <dbReference type="ARBA" id="ARBA00022452"/>
    </source>
</evidence>
<dbReference type="InterPro" id="IPR039426">
    <property type="entry name" value="TonB-dep_rcpt-like"/>
</dbReference>
<evidence type="ECO:0000313" key="14">
    <source>
        <dbReference type="Proteomes" id="UP000192610"/>
    </source>
</evidence>
<dbReference type="STRING" id="354355.SAMN05660816_02654"/>